<dbReference type="Pfam" id="PF09489">
    <property type="entry name" value="CbtB"/>
    <property type="match status" value="1"/>
</dbReference>
<reference evidence="2 3" key="2">
    <citation type="journal article" date="2014" name="Stand. Genomic Sci.">
        <title>An updated genome annotation for the model marine bacterium Ruegeria pomeroyi DSS-3.</title>
        <authorList>
            <person name="Rivers A.R."/>
            <person name="Smith C.B."/>
            <person name="Moran M.A."/>
        </authorList>
    </citation>
    <scope>GENOME REANNOTATION</scope>
    <source>
        <strain evidence="3">ATCC 700808 / DSM 15171 / DSS-3</strain>
    </source>
</reference>
<evidence type="ECO:0000256" key="1">
    <source>
        <dbReference type="SAM" id="Phobius"/>
    </source>
</evidence>
<sequence length="64" mass="6604">MRRQGGNDMTTKTLKVSATGSAILPALFAVILGLGIVTLAGHVQASALHDAAHDVRHATGFPCH</sequence>
<keyword evidence="1" id="KW-1133">Transmembrane helix</keyword>
<organism evidence="2 3">
    <name type="scientific">Ruegeria pomeroyi (strain ATCC 700808 / DSM 15171 / DSS-3)</name>
    <name type="common">Silicibacter pomeroyi</name>
    <dbReference type="NCBI Taxonomy" id="246200"/>
    <lineage>
        <taxon>Bacteria</taxon>
        <taxon>Pseudomonadati</taxon>
        <taxon>Pseudomonadota</taxon>
        <taxon>Alphaproteobacteria</taxon>
        <taxon>Rhodobacterales</taxon>
        <taxon>Roseobacteraceae</taxon>
        <taxon>Ruegeria</taxon>
    </lineage>
</organism>
<keyword evidence="3" id="KW-1185">Reference proteome</keyword>
<dbReference type="Proteomes" id="UP000001023">
    <property type="component" value="Chromosome"/>
</dbReference>
<dbReference type="STRING" id="246200.SPO2875"/>
<protein>
    <recommendedName>
        <fullName evidence="4">Cobalt transporter, subunit CbtB</fullName>
    </recommendedName>
</protein>
<dbReference type="KEGG" id="sil:SPO2875"/>
<reference evidence="2 3" key="1">
    <citation type="journal article" date="2004" name="Nature">
        <title>Genome sequence of Silicibacter pomeroyi reveals adaptations to the marine environment.</title>
        <authorList>
            <person name="Moran M.A."/>
            <person name="Buchan A."/>
            <person name="Gonzalez J.M."/>
            <person name="Heidelberg J.F."/>
            <person name="Whitman W.B."/>
            <person name="Kiene R.P."/>
            <person name="Henriksen J.R."/>
            <person name="King G.M."/>
            <person name="Belas R."/>
            <person name="Fuqua C."/>
            <person name="Brinkac L."/>
            <person name="Lewis M."/>
            <person name="Johri S."/>
            <person name="Weaver B."/>
            <person name="Pai G."/>
            <person name="Eisen J.A."/>
            <person name="Rahe E."/>
            <person name="Sheldon W.M."/>
            <person name="Ye W."/>
            <person name="Miller T.R."/>
            <person name="Carlton J."/>
            <person name="Rasko D.A."/>
            <person name="Paulsen I.T."/>
            <person name="Ren Q."/>
            <person name="Daugherty S.C."/>
            <person name="Deboy R.T."/>
            <person name="Dodson R.J."/>
            <person name="Durkin A.S."/>
            <person name="Madupu R."/>
            <person name="Nelson W.C."/>
            <person name="Sullivan S.A."/>
            <person name="Rosovitz M.J."/>
            <person name="Haft D.H."/>
            <person name="Selengut J."/>
            <person name="Ward N."/>
        </authorList>
    </citation>
    <scope>NUCLEOTIDE SEQUENCE [LARGE SCALE GENOMIC DNA]</scope>
    <source>
        <strain evidence="3">ATCC 700808 / DSM 15171 / DSS-3</strain>
    </source>
</reference>
<evidence type="ECO:0008006" key="4">
    <source>
        <dbReference type="Google" id="ProtNLM"/>
    </source>
</evidence>
<evidence type="ECO:0000313" key="2">
    <source>
        <dbReference type="EMBL" id="AAV96116.1"/>
    </source>
</evidence>
<gene>
    <name evidence="2" type="ordered locus">SPO2875</name>
</gene>
<proteinExistence type="predicted"/>
<keyword evidence="1" id="KW-0812">Transmembrane</keyword>
<dbReference type="eggNOG" id="ENOG5033EGJ">
    <property type="taxonomic scope" value="Bacteria"/>
</dbReference>
<accession>Q5LPH3</accession>
<evidence type="ECO:0000313" key="3">
    <source>
        <dbReference type="Proteomes" id="UP000001023"/>
    </source>
</evidence>
<dbReference type="AlphaFoldDB" id="Q5LPH3"/>
<keyword evidence="1" id="KW-0472">Membrane</keyword>
<dbReference type="EMBL" id="CP000031">
    <property type="protein sequence ID" value="AAV96116.1"/>
    <property type="molecule type" value="Genomic_DNA"/>
</dbReference>
<dbReference type="PaxDb" id="246200-SPO2875"/>
<dbReference type="InterPro" id="IPR012667">
    <property type="entry name" value="CbtB_put"/>
</dbReference>
<dbReference type="HOGENOM" id="CLU_185810_1_0_5"/>
<feature type="transmembrane region" description="Helical" evidence="1">
    <location>
        <begin position="21"/>
        <end position="40"/>
    </location>
</feature>
<name>Q5LPH3_RUEPO</name>